<dbReference type="GO" id="GO:0003677">
    <property type="term" value="F:DNA binding"/>
    <property type="evidence" value="ECO:0007669"/>
    <property type="project" value="UniProtKB-KW"/>
</dbReference>
<dbReference type="AlphaFoldDB" id="C4KBJ9"/>
<dbReference type="CDD" id="cd17260">
    <property type="entry name" value="RMtype1_S_EcoEI-TRD1-CR1_like"/>
    <property type="match status" value="1"/>
</dbReference>
<dbReference type="HOGENOM" id="CLU_021095_10_2_4"/>
<dbReference type="InterPro" id="IPR044946">
    <property type="entry name" value="Restrct_endonuc_typeI_TRD_sf"/>
</dbReference>
<dbReference type="InterPro" id="IPR052021">
    <property type="entry name" value="Type-I_RS_S_subunit"/>
</dbReference>
<organism evidence="5 6">
    <name type="scientific">Thauera aminoaromatica</name>
    <dbReference type="NCBI Taxonomy" id="164330"/>
    <lineage>
        <taxon>Bacteria</taxon>
        <taxon>Pseudomonadati</taxon>
        <taxon>Pseudomonadota</taxon>
        <taxon>Betaproteobacteria</taxon>
        <taxon>Rhodocyclales</taxon>
        <taxon>Zoogloeaceae</taxon>
        <taxon>Thauera</taxon>
    </lineage>
</organism>
<dbReference type="PANTHER" id="PTHR30408">
    <property type="entry name" value="TYPE-1 RESTRICTION ENZYME ECOKI SPECIFICITY PROTEIN"/>
    <property type="match status" value="1"/>
</dbReference>
<dbReference type="Proteomes" id="UP000002186">
    <property type="component" value="Chromosome"/>
</dbReference>
<keyword evidence="2" id="KW-0680">Restriction system</keyword>
<dbReference type="REBASE" id="20878">
    <property type="entry name" value="S.TspMZORF3181P"/>
</dbReference>
<dbReference type="CDD" id="cd17517">
    <property type="entry name" value="RMtype1_S_EcoKI_StySPI-TRD2-CR2_like"/>
    <property type="match status" value="1"/>
</dbReference>
<dbReference type="EMBL" id="CP001281">
    <property type="protein sequence ID" value="ACR01775.1"/>
    <property type="molecule type" value="Genomic_DNA"/>
</dbReference>
<evidence type="ECO:0000256" key="3">
    <source>
        <dbReference type="ARBA" id="ARBA00023125"/>
    </source>
</evidence>
<protein>
    <submittedName>
        <fullName evidence="5">Restriction modification system DNA specificity domain protein</fullName>
    </submittedName>
</protein>
<feature type="domain" description="Type I restriction modification DNA specificity" evidence="4">
    <location>
        <begin position="251"/>
        <end position="364"/>
    </location>
</feature>
<dbReference type="GO" id="GO:0009307">
    <property type="term" value="P:DNA restriction-modification system"/>
    <property type="evidence" value="ECO:0007669"/>
    <property type="project" value="UniProtKB-KW"/>
</dbReference>
<sequence>MMVNLGDVASINPRLSDPLQQTELVSFVPMASLSAEEARVVSTETRAYSEVSKGYTPFRNGDVLVAKITPCFENGKIAQAHLPHPNGFGSTEFHVIRPKESLLDGRYLHHLLRQADIRVEGERRMTGSGGQRRVPATFLSSLRIPLPRLEEQRRVAAILDQADALRAKRRKALALLDELQRGIFIEMFGDPVTSPKGCTAGTLGDGIEEMQYGPRFHNEAYSPEGIRIVRITDLDAAGSLDFDSMPRMEVDEETRDKFALRAGDVVFARTGATVGKVALIKERDPVCIAGAYFIRMRFQSRILPEYAFSVLQSESVQSLIFAQSRQAAQQNFSGPGLRRLPMPVPSIERQRRFAERVEAVGSEKSKQLSALALLDELFSSLQHRAFRGEL</sequence>
<evidence type="ECO:0000256" key="2">
    <source>
        <dbReference type="ARBA" id="ARBA00022747"/>
    </source>
</evidence>
<dbReference type="Pfam" id="PF01420">
    <property type="entry name" value="Methylase_S"/>
    <property type="match status" value="2"/>
</dbReference>
<dbReference type="Gene3D" id="3.90.220.20">
    <property type="entry name" value="DNA methylase specificity domains"/>
    <property type="match status" value="2"/>
</dbReference>
<name>C4KBJ9_THASP</name>
<dbReference type="STRING" id="85643.Tmz1t_3180"/>
<dbReference type="KEGG" id="tmz:Tmz1t_3180"/>
<evidence type="ECO:0000259" key="4">
    <source>
        <dbReference type="Pfam" id="PF01420"/>
    </source>
</evidence>
<evidence type="ECO:0000256" key="1">
    <source>
        <dbReference type="ARBA" id="ARBA00010923"/>
    </source>
</evidence>
<evidence type="ECO:0000313" key="6">
    <source>
        <dbReference type="Proteomes" id="UP000002186"/>
    </source>
</evidence>
<dbReference type="InterPro" id="IPR000055">
    <property type="entry name" value="Restrct_endonuc_typeI_TRD"/>
</dbReference>
<accession>C4KBJ9</accession>
<feature type="domain" description="Type I restriction modification DNA specificity" evidence="4">
    <location>
        <begin position="2"/>
        <end position="169"/>
    </location>
</feature>
<dbReference type="SUPFAM" id="SSF116734">
    <property type="entry name" value="DNA methylase specificity domain"/>
    <property type="match status" value="2"/>
</dbReference>
<comment type="similarity">
    <text evidence="1">Belongs to the type-I restriction system S methylase family.</text>
</comment>
<dbReference type="PANTHER" id="PTHR30408:SF12">
    <property type="entry name" value="TYPE I RESTRICTION ENZYME MJAVIII SPECIFICITY SUBUNIT"/>
    <property type="match status" value="1"/>
</dbReference>
<reference evidence="6" key="1">
    <citation type="submission" date="2009-05" db="EMBL/GenBank/DDBJ databases">
        <title>Complete sequence of chromosome of Thauera sp. MZ1T.</title>
        <authorList>
            <consortium name="US DOE Joint Genome Institute"/>
            <person name="Lucas S."/>
            <person name="Copeland A."/>
            <person name="Lapidus A."/>
            <person name="Glavina del Rio T."/>
            <person name="Dalin E."/>
            <person name="Tice H."/>
            <person name="Bruce D."/>
            <person name="Goodwin L."/>
            <person name="Pitluck S."/>
            <person name="Sims D."/>
            <person name="Brettin T."/>
            <person name="Detter J.C."/>
            <person name="Han C."/>
            <person name="Larimer F."/>
            <person name="Land M."/>
            <person name="Hauser L."/>
            <person name="Kyrpides N."/>
            <person name="Mikhailova N."/>
            <person name="Sayler G.S."/>
        </authorList>
    </citation>
    <scope>NUCLEOTIDE SEQUENCE [LARGE SCALE GENOMIC DNA]</scope>
    <source>
        <strain evidence="6">MZ1T</strain>
    </source>
</reference>
<keyword evidence="3" id="KW-0238">DNA-binding</keyword>
<dbReference type="eggNOG" id="COG0732">
    <property type="taxonomic scope" value="Bacteria"/>
</dbReference>
<evidence type="ECO:0000313" key="5">
    <source>
        <dbReference type="EMBL" id="ACR01775.1"/>
    </source>
</evidence>
<keyword evidence="6" id="KW-1185">Reference proteome</keyword>
<reference evidence="5 6" key="2">
    <citation type="journal article" date="2012" name="Stand. Genomic Sci.">
        <title>Complete genome sequence of Thauera aminoaromatica strain MZ1T.</title>
        <authorList>
            <person name="Jiang K."/>
            <person name="Sanseverino J."/>
            <person name="Chauhan A."/>
            <person name="Lucas S."/>
            <person name="Copeland A."/>
            <person name="Lapidus A."/>
            <person name="Del Rio T.G."/>
            <person name="Dalin E."/>
            <person name="Tice H."/>
            <person name="Bruce D."/>
            <person name="Goodwin L."/>
            <person name="Pitluck S."/>
            <person name="Sims D."/>
            <person name="Brettin T."/>
            <person name="Detter J.C."/>
            <person name="Han C."/>
            <person name="Chang Y.J."/>
            <person name="Larimer F."/>
            <person name="Land M."/>
            <person name="Hauser L."/>
            <person name="Kyrpides N.C."/>
            <person name="Mikhailova N."/>
            <person name="Moser S."/>
            <person name="Jegier P."/>
            <person name="Close D."/>
            <person name="Debruyn J.M."/>
            <person name="Wang Y."/>
            <person name="Layton A.C."/>
            <person name="Allen M.S."/>
            <person name="Sayler G.S."/>
        </authorList>
    </citation>
    <scope>NUCLEOTIDE SEQUENCE [LARGE SCALE GENOMIC DNA]</scope>
    <source>
        <strain evidence="5 6">MZ1T</strain>
    </source>
</reference>
<dbReference type="OrthoDB" id="5298944at2"/>
<proteinExistence type="inferred from homology"/>
<gene>
    <name evidence="5" type="ordered locus">Tmz1t_3180</name>
</gene>